<gene>
    <name evidence="3" type="ORF">F9802_14800</name>
</gene>
<evidence type="ECO:0000313" key="4">
    <source>
        <dbReference type="Proteomes" id="UP000429595"/>
    </source>
</evidence>
<evidence type="ECO:0000259" key="2">
    <source>
        <dbReference type="Pfam" id="PF11181"/>
    </source>
</evidence>
<dbReference type="AlphaFoldDB" id="A0A6I1FI82"/>
<evidence type="ECO:0000256" key="1">
    <source>
        <dbReference type="SAM" id="MobiDB-lite"/>
    </source>
</evidence>
<evidence type="ECO:0000313" key="3">
    <source>
        <dbReference type="EMBL" id="KAB7705364.1"/>
    </source>
</evidence>
<feature type="compositionally biased region" description="Low complexity" evidence="1">
    <location>
        <begin position="126"/>
        <end position="137"/>
    </location>
</feature>
<comment type="caution">
    <text evidence="3">The sequence shown here is derived from an EMBL/GenBank/DDBJ whole genome shotgun (WGS) entry which is preliminary data.</text>
</comment>
<name>A0A6I1FI82_9BACI</name>
<dbReference type="InterPro" id="IPR025889">
    <property type="entry name" value="GSP17M-like_dom"/>
</dbReference>
<keyword evidence="4" id="KW-1185">Reference proteome</keyword>
<feature type="compositionally biased region" description="Basic and acidic residues" evidence="1">
    <location>
        <begin position="149"/>
        <end position="168"/>
    </location>
</feature>
<proteinExistence type="predicted"/>
<sequence>MMTRHDNWGGWKMANKIVIGLCKTEFDAIRRIEELKVEGYNMDQLYAVTKDADFNLLLQNRTGAEVTSAGPTIMEKVKSIFTKDKPIKEYLLDFGLSEKDAEAYHQDVDDELILLVADEHDEANRETAAAQAASNENKGVTNPPLPTKAETERRQRIQEREQTEKPYLTDDSLIPPNQQPYHRDFF</sequence>
<dbReference type="Proteomes" id="UP000429595">
    <property type="component" value="Unassembled WGS sequence"/>
</dbReference>
<accession>A0A6I1FI82</accession>
<dbReference type="Pfam" id="PF11181">
    <property type="entry name" value="YflT"/>
    <property type="match status" value="1"/>
</dbReference>
<reference evidence="3 4" key="1">
    <citation type="submission" date="2019-10" db="EMBL/GenBank/DDBJ databases">
        <title>Bacillus aerolatum sp. nov., isolated from bioaerosol of sport playgrounds.</title>
        <authorList>
            <person name="Chen P."/>
            <person name="Zhang G."/>
        </authorList>
    </citation>
    <scope>NUCLEOTIDE SEQUENCE [LARGE SCALE GENOMIC DNA]</scope>
    <source>
        <strain evidence="3 4">CX253</strain>
    </source>
</reference>
<dbReference type="EMBL" id="WEIO01000009">
    <property type="protein sequence ID" value="KAB7705364.1"/>
    <property type="molecule type" value="Genomic_DNA"/>
</dbReference>
<protein>
    <recommendedName>
        <fullName evidence="2">General stress protein 17M-like domain-containing protein</fullName>
    </recommendedName>
</protein>
<feature type="region of interest" description="Disordered" evidence="1">
    <location>
        <begin position="123"/>
        <end position="186"/>
    </location>
</feature>
<organism evidence="3 4">
    <name type="scientific">Bacillus aerolatus</name>
    <dbReference type="NCBI Taxonomy" id="2653354"/>
    <lineage>
        <taxon>Bacteria</taxon>
        <taxon>Bacillati</taxon>
        <taxon>Bacillota</taxon>
        <taxon>Bacilli</taxon>
        <taxon>Bacillales</taxon>
        <taxon>Bacillaceae</taxon>
        <taxon>Bacillus</taxon>
    </lineage>
</organism>
<feature type="domain" description="General stress protein 17M-like" evidence="2">
    <location>
        <begin position="18"/>
        <end position="110"/>
    </location>
</feature>